<evidence type="ECO:0000313" key="2">
    <source>
        <dbReference type="EMBL" id="GJT11682.1"/>
    </source>
</evidence>
<gene>
    <name evidence="2" type="ORF">Tco_0858724</name>
</gene>
<reference evidence="2" key="2">
    <citation type="submission" date="2022-01" db="EMBL/GenBank/DDBJ databases">
        <authorList>
            <person name="Yamashiro T."/>
            <person name="Shiraishi A."/>
            <person name="Satake H."/>
            <person name="Nakayama K."/>
        </authorList>
    </citation>
    <scope>NUCLEOTIDE SEQUENCE</scope>
</reference>
<accession>A0ABQ5BD92</accession>
<evidence type="ECO:0000313" key="3">
    <source>
        <dbReference type="Proteomes" id="UP001151760"/>
    </source>
</evidence>
<proteinExistence type="predicted"/>
<evidence type="ECO:0008006" key="4">
    <source>
        <dbReference type="Google" id="ProtNLM"/>
    </source>
</evidence>
<protein>
    <recommendedName>
        <fullName evidence="4">Reverse transcriptase domain-containing protein</fullName>
    </recommendedName>
</protein>
<evidence type="ECO:0000256" key="1">
    <source>
        <dbReference type="SAM" id="MobiDB-lite"/>
    </source>
</evidence>
<dbReference type="Proteomes" id="UP001151760">
    <property type="component" value="Unassembled WGS sequence"/>
</dbReference>
<name>A0ABQ5BD92_9ASTR</name>
<keyword evidence="3" id="KW-1185">Reference proteome</keyword>
<organism evidence="2 3">
    <name type="scientific">Tanacetum coccineum</name>
    <dbReference type="NCBI Taxonomy" id="301880"/>
    <lineage>
        <taxon>Eukaryota</taxon>
        <taxon>Viridiplantae</taxon>
        <taxon>Streptophyta</taxon>
        <taxon>Embryophyta</taxon>
        <taxon>Tracheophyta</taxon>
        <taxon>Spermatophyta</taxon>
        <taxon>Magnoliopsida</taxon>
        <taxon>eudicotyledons</taxon>
        <taxon>Gunneridae</taxon>
        <taxon>Pentapetalae</taxon>
        <taxon>asterids</taxon>
        <taxon>campanulids</taxon>
        <taxon>Asterales</taxon>
        <taxon>Asteraceae</taxon>
        <taxon>Asteroideae</taxon>
        <taxon>Anthemideae</taxon>
        <taxon>Anthemidinae</taxon>
        <taxon>Tanacetum</taxon>
    </lineage>
</organism>
<feature type="compositionally biased region" description="Low complexity" evidence="1">
    <location>
        <begin position="162"/>
        <end position="173"/>
    </location>
</feature>
<reference evidence="2" key="1">
    <citation type="journal article" date="2022" name="Int. J. Mol. Sci.">
        <title>Draft Genome of Tanacetum Coccineum: Genomic Comparison of Closely Related Tanacetum-Family Plants.</title>
        <authorList>
            <person name="Yamashiro T."/>
            <person name="Shiraishi A."/>
            <person name="Nakayama K."/>
            <person name="Satake H."/>
        </authorList>
    </citation>
    <scope>NUCLEOTIDE SEQUENCE</scope>
</reference>
<sequence length="173" mass="20102">MDREVKQLRRSRVPIVKVRWNSRRGPEFTWEREDQFRKKYPHLFTKTAPSSKALPPCIHQLDWYGYIKIHNKTVKNRQARTRERKSEHKTEEMVKLQSYSVKPAVKSIDAISSSPYDSRHLKSPLATLAATFISDPPRHHCHEPPPSSVSRSNTIPTPPSPLLRLSQLRTTTT</sequence>
<dbReference type="EMBL" id="BQNB010013088">
    <property type="protein sequence ID" value="GJT11682.1"/>
    <property type="molecule type" value="Genomic_DNA"/>
</dbReference>
<feature type="region of interest" description="Disordered" evidence="1">
    <location>
        <begin position="135"/>
        <end position="173"/>
    </location>
</feature>
<comment type="caution">
    <text evidence="2">The sequence shown here is derived from an EMBL/GenBank/DDBJ whole genome shotgun (WGS) entry which is preliminary data.</text>
</comment>